<accession>A0A1G1T663</accession>
<name>A0A1G1T663_9BACT</name>
<protein>
    <submittedName>
        <fullName evidence="1">Uncharacterized protein</fullName>
    </submittedName>
</protein>
<evidence type="ECO:0000313" key="2">
    <source>
        <dbReference type="Proteomes" id="UP000177506"/>
    </source>
</evidence>
<keyword evidence="2" id="KW-1185">Reference proteome</keyword>
<dbReference type="EMBL" id="MDZA01000375">
    <property type="protein sequence ID" value="OGX86357.1"/>
    <property type="molecule type" value="Genomic_DNA"/>
</dbReference>
<dbReference type="Proteomes" id="UP000177506">
    <property type="component" value="Unassembled WGS sequence"/>
</dbReference>
<proteinExistence type="predicted"/>
<comment type="caution">
    <text evidence="1">The sequence shown here is derived from an EMBL/GenBank/DDBJ whole genome shotgun (WGS) entry which is preliminary data.</text>
</comment>
<organism evidence="1 2">
    <name type="scientific">Hymenobacter coccineus</name>
    <dbReference type="NCBI Taxonomy" id="1908235"/>
    <lineage>
        <taxon>Bacteria</taxon>
        <taxon>Pseudomonadati</taxon>
        <taxon>Bacteroidota</taxon>
        <taxon>Cytophagia</taxon>
        <taxon>Cytophagales</taxon>
        <taxon>Hymenobacteraceae</taxon>
        <taxon>Hymenobacter</taxon>
    </lineage>
</organism>
<dbReference type="AlphaFoldDB" id="A0A1G1T663"/>
<sequence length="153" mass="16527">MQGQEVFQVLHFPVQLDLAVGALVQHVAHEVGEAQHGAGQRLRHGVGLGVEVVEGVVEEVGVDLGFEEGQLGLGFFLRQELGGLVFLAPEHLLDFPGHGRQAHDGWAKVHVVDDEGAQGRVRAVVAEAEGGGHQHFLQQVAQTAEYQWRGQQP</sequence>
<evidence type="ECO:0000313" key="1">
    <source>
        <dbReference type="EMBL" id="OGX86357.1"/>
    </source>
</evidence>
<gene>
    <name evidence="1" type="ORF">BEN49_10915</name>
</gene>
<reference evidence="1 2" key="1">
    <citation type="submission" date="2016-08" db="EMBL/GenBank/DDBJ databases">
        <title>Hymenobacter coccineus sp. nov., Hymenobacter lapidarius sp. nov. and Hymenobacter glacialis sp. nov., isolated from Antarctic soil.</title>
        <authorList>
            <person name="Sedlacek I."/>
            <person name="Kralova S."/>
            <person name="Kyrova K."/>
            <person name="Maslanova I."/>
            <person name="Stankova E."/>
            <person name="Vrbovska V."/>
            <person name="Nemec M."/>
            <person name="Bartak M."/>
            <person name="Svec P."/>
            <person name="Busse H.-J."/>
            <person name="Pantucek R."/>
        </authorList>
    </citation>
    <scope>NUCLEOTIDE SEQUENCE [LARGE SCALE GENOMIC DNA]</scope>
    <source>
        <strain evidence="1 2">CCM 8649</strain>
    </source>
</reference>